<dbReference type="Pfam" id="PF01476">
    <property type="entry name" value="LysM"/>
    <property type="match status" value="1"/>
</dbReference>
<keyword evidence="3" id="KW-0645">Protease</keyword>
<dbReference type="SMART" id="SM00257">
    <property type="entry name" value="LysM"/>
    <property type="match status" value="1"/>
</dbReference>
<evidence type="ECO:0000256" key="6">
    <source>
        <dbReference type="ARBA" id="ARBA00022833"/>
    </source>
</evidence>
<dbReference type="InterPro" id="IPR036779">
    <property type="entry name" value="LysM_dom_sf"/>
</dbReference>
<dbReference type="InterPro" id="IPR011055">
    <property type="entry name" value="Dup_hybrid_motif"/>
</dbReference>
<evidence type="ECO:0000256" key="3">
    <source>
        <dbReference type="ARBA" id="ARBA00022670"/>
    </source>
</evidence>
<feature type="domain" description="LysM" evidence="9">
    <location>
        <begin position="111"/>
        <end position="156"/>
    </location>
</feature>
<dbReference type="PROSITE" id="PS51782">
    <property type="entry name" value="LYSM"/>
    <property type="match status" value="1"/>
</dbReference>
<dbReference type="GO" id="GO:0046872">
    <property type="term" value="F:metal ion binding"/>
    <property type="evidence" value="ECO:0007669"/>
    <property type="project" value="UniProtKB-KW"/>
</dbReference>
<evidence type="ECO:0000256" key="1">
    <source>
        <dbReference type="ARBA" id="ARBA00001947"/>
    </source>
</evidence>
<keyword evidence="4" id="KW-0479">Metal-binding</keyword>
<organism evidence="10 11">
    <name type="scientific">Zophobihabitans entericus</name>
    <dbReference type="NCBI Taxonomy" id="1635327"/>
    <lineage>
        <taxon>Bacteria</taxon>
        <taxon>Pseudomonadati</taxon>
        <taxon>Pseudomonadota</taxon>
        <taxon>Gammaproteobacteria</taxon>
        <taxon>Orbales</taxon>
        <taxon>Orbaceae</taxon>
        <taxon>Zophobihabitans</taxon>
    </lineage>
</organism>
<comment type="subcellular location">
    <subcellularLocation>
        <location evidence="2">Cell envelope</location>
    </subcellularLocation>
</comment>
<evidence type="ECO:0000313" key="11">
    <source>
        <dbReference type="Proteomes" id="UP000501168"/>
    </source>
</evidence>
<keyword evidence="8" id="KW-0472">Membrane</keyword>
<dbReference type="NCBIfam" id="NF008652">
    <property type="entry name" value="PRK11649.1"/>
    <property type="match status" value="1"/>
</dbReference>
<dbReference type="EC" id="3.4.24.-" evidence="10"/>
<evidence type="ECO:0000256" key="4">
    <source>
        <dbReference type="ARBA" id="ARBA00022723"/>
    </source>
</evidence>
<dbReference type="Proteomes" id="UP000501168">
    <property type="component" value="Chromosome"/>
</dbReference>
<dbReference type="Pfam" id="PF01551">
    <property type="entry name" value="Peptidase_M23"/>
    <property type="match status" value="1"/>
</dbReference>
<dbReference type="InterPro" id="IPR018392">
    <property type="entry name" value="LysM"/>
</dbReference>
<dbReference type="GO" id="GO:0004222">
    <property type="term" value="F:metalloendopeptidase activity"/>
    <property type="evidence" value="ECO:0007669"/>
    <property type="project" value="TreeGrafter"/>
</dbReference>
<accession>A0A6G9IA41</accession>
<dbReference type="InterPro" id="IPR050570">
    <property type="entry name" value="Cell_wall_metabolism_enzyme"/>
</dbReference>
<evidence type="ECO:0000313" key="10">
    <source>
        <dbReference type="EMBL" id="QIQ21086.1"/>
    </source>
</evidence>
<comment type="cofactor">
    <cofactor evidence="1">
        <name>Zn(2+)</name>
        <dbReference type="ChEBI" id="CHEBI:29105"/>
    </cofactor>
</comment>
<keyword evidence="8" id="KW-1133">Transmembrane helix</keyword>
<dbReference type="GO" id="GO:0006508">
    <property type="term" value="P:proteolysis"/>
    <property type="evidence" value="ECO:0007669"/>
    <property type="project" value="UniProtKB-KW"/>
</dbReference>
<keyword evidence="8" id="KW-0812">Transmembrane</keyword>
<dbReference type="PANTHER" id="PTHR21666:SF292">
    <property type="entry name" value="MUREIN DD-ENDOPEPTIDASE MEPM"/>
    <property type="match status" value="1"/>
</dbReference>
<gene>
    <name evidence="10" type="primary">mepM</name>
    <name evidence="10" type="ORF">IPMB12_04990</name>
</gene>
<dbReference type="FunFam" id="2.70.70.10:FF:000002">
    <property type="entry name" value="Murein DD-endopeptidase MepM"/>
    <property type="match status" value="1"/>
</dbReference>
<dbReference type="RefSeq" id="WP_166915524.1">
    <property type="nucleotide sequence ID" value="NZ_CP050253.1"/>
</dbReference>
<evidence type="ECO:0000256" key="7">
    <source>
        <dbReference type="ARBA" id="ARBA00023049"/>
    </source>
</evidence>
<dbReference type="CDD" id="cd12797">
    <property type="entry name" value="M23_peptidase"/>
    <property type="match status" value="1"/>
</dbReference>
<dbReference type="Gene3D" id="2.70.70.10">
    <property type="entry name" value="Glucose Permease (Domain IIA)"/>
    <property type="match status" value="1"/>
</dbReference>
<evidence type="ECO:0000259" key="9">
    <source>
        <dbReference type="PROSITE" id="PS51782"/>
    </source>
</evidence>
<dbReference type="SUPFAM" id="SSF54106">
    <property type="entry name" value="LysM domain"/>
    <property type="match status" value="1"/>
</dbReference>
<dbReference type="FunCoup" id="A0A6G9IA41">
    <property type="interactions" value="88"/>
</dbReference>
<dbReference type="Gene3D" id="3.10.450.350">
    <property type="match status" value="2"/>
</dbReference>
<sequence>MQQVEASESSLADKNKVPYYAISGVIALTILFAVLWKPLNPARVVHIPLNGTSVVNEGTVPVVVGNASIEIIEDPKTVTPTESLDQPTPEDEIISDEIDAAIDIEIEDNVVHYVVEKGDTLSGILTQFGISRSDIYLLTKQHKQLANLRIGQQISWTTDDDKSLQTFSWIISPKNIRVYERKGESFVERTETREGEWSQTVLTGTIGSNFVADARSAGLTSGEISTITKALQWQLDFRRLQKGDQFSVVLSREMFENKHENSQLLAVRIQNASREYYAILADDGQYYDVKGLSLSRSFLRHPLEKPARISSQFNPRRVNPVTKQVTSHNGVDYAVSRGTPVLAAGDGEVVIAKYSGSAGNYIAIRHGRQYLTKYMHLDRIQVRAGQQVRKGDQIGLSGNTGRSTGPHLHYELHINGKPVNPVTATLPQSDGLTGKAKTTYLELVKTIQPQLAFTSESASSTGN</sequence>
<dbReference type="AlphaFoldDB" id="A0A6G9IA41"/>
<dbReference type="GO" id="GO:0030313">
    <property type="term" value="C:cell envelope"/>
    <property type="evidence" value="ECO:0007669"/>
    <property type="project" value="UniProtKB-SubCell"/>
</dbReference>
<feature type="transmembrane region" description="Helical" evidence="8">
    <location>
        <begin position="17"/>
        <end position="36"/>
    </location>
</feature>
<dbReference type="KEGG" id="orb:IPMB12_04990"/>
<evidence type="ECO:0000256" key="2">
    <source>
        <dbReference type="ARBA" id="ARBA00004196"/>
    </source>
</evidence>
<keyword evidence="11" id="KW-1185">Reference proteome</keyword>
<dbReference type="SUPFAM" id="SSF51261">
    <property type="entry name" value="Duplicated hybrid motif"/>
    <property type="match status" value="1"/>
</dbReference>
<dbReference type="CDD" id="cd00118">
    <property type="entry name" value="LysM"/>
    <property type="match status" value="1"/>
</dbReference>
<dbReference type="InterPro" id="IPR016047">
    <property type="entry name" value="M23ase_b-sheet_dom"/>
</dbReference>
<name>A0A6G9IA41_9GAMM</name>
<keyword evidence="5 10" id="KW-0378">Hydrolase</keyword>
<evidence type="ECO:0000256" key="8">
    <source>
        <dbReference type="SAM" id="Phobius"/>
    </source>
</evidence>
<dbReference type="EMBL" id="CP050253">
    <property type="protein sequence ID" value="QIQ21086.1"/>
    <property type="molecule type" value="Genomic_DNA"/>
</dbReference>
<reference evidence="10 11" key="1">
    <citation type="submission" date="2020-03" db="EMBL/GenBank/DDBJ databases">
        <title>Complete genome sequence of Orbus sp. IPMB12 (BCRC 80908).</title>
        <authorList>
            <person name="Lo W.-S."/>
            <person name="Chang T.-H."/>
            <person name="Kuo C.-H."/>
        </authorList>
    </citation>
    <scope>NUCLEOTIDE SEQUENCE [LARGE SCALE GENOMIC DNA]</scope>
    <source>
        <strain evidence="10 11">IPMB12</strain>
    </source>
</reference>
<protein>
    <submittedName>
        <fullName evidence="10">Murein DD-endopeptidase MepM</fullName>
        <ecNumber evidence="10">3.4.24.-</ecNumber>
    </submittedName>
</protein>
<evidence type="ECO:0000256" key="5">
    <source>
        <dbReference type="ARBA" id="ARBA00022801"/>
    </source>
</evidence>
<dbReference type="PANTHER" id="PTHR21666">
    <property type="entry name" value="PEPTIDASE-RELATED"/>
    <property type="match status" value="1"/>
</dbReference>
<dbReference type="InParanoid" id="A0A6G9IA41"/>
<proteinExistence type="predicted"/>
<keyword evidence="6" id="KW-0862">Zinc</keyword>
<dbReference type="InterPro" id="IPR045834">
    <property type="entry name" value="Csd3_N2"/>
</dbReference>
<dbReference type="Pfam" id="PF19425">
    <property type="entry name" value="Csd3_N2"/>
    <property type="match status" value="1"/>
</dbReference>
<keyword evidence="7" id="KW-0482">Metalloprotease</keyword>